<evidence type="ECO:0000259" key="2">
    <source>
        <dbReference type="Pfam" id="PF04471"/>
    </source>
</evidence>
<keyword evidence="1" id="KW-0812">Transmembrane</keyword>
<evidence type="ECO:0000256" key="1">
    <source>
        <dbReference type="SAM" id="Phobius"/>
    </source>
</evidence>
<dbReference type="InterPro" id="IPR011335">
    <property type="entry name" value="Restrct_endonuc-II-like"/>
</dbReference>
<dbReference type="SUPFAM" id="SSF52980">
    <property type="entry name" value="Restriction endonuclease-like"/>
    <property type="match status" value="1"/>
</dbReference>
<accession>A0A151ANL2</accession>
<comment type="caution">
    <text evidence="3">The sequence shown here is derived from an EMBL/GenBank/DDBJ whole genome shotgun (WGS) entry which is preliminary data.</text>
</comment>
<dbReference type="AlphaFoldDB" id="A0A151ANL2"/>
<reference evidence="3 4" key="1">
    <citation type="submission" date="2016-02" db="EMBL/GenBank/DDBJ databases">
        <title>Genome sequence of Clostridium colicanis DSM 13634.</title>
        <authorList>
            <person name="Poehlein A."/>
            <person name="Daniel R."/>
        </authorList>
    </citation>
    <scope>NUCLEOTIDE SEQUENCE [LARGE SCALE GENOMIC DNA]</scope>
    <source>
        <strain evidence="3 4">DSM 13634</strain>
    </source>
</reference>
<name>A0A151ANL2_9CLOT</name>
<dbReference type="InterPro" id="IPR007560">
    <property type="entry name" value="Restrct_endonuc_IV_Mrr"/>
</dbReference>
<keyword evidence="1" id="KW-0472">Membrane</keyword>
<dbReference type="GO" id="GO:0003677">
    <property type="term" value="F:DNA binding"/>
    <property type="evidence" value="ECO:0007669"/>
    <property type="project" value="InterPro"/>
</dbReference>
<dbReference type="Pfam" id="PF04471">
    <property type="entry name" value="Mrr_cat"/>
    <property type="match status" value="1"/>
</dbReference>
<dbReference type="RefSeq" id="WP_061857850.1">
    <property type="nucleotide sequence ID" value="NZ_LTBB01000004.1"/>
</dbReference>
<dbReference type="Proteomes" id="UP000075374">
    <property type="component" value="Unassembled WGS sequence"/>
</dbReference>
<keyword evidence="3" id="KW-0378">Hydrolase</keyword>
<keyword evidence="1" id="KW-1133">Transmembrane helix</keyword>
<dbReference type="PANTHER" id="PTHR30015:SF7">
    <property type="entry name" value="TYPE IV METHYL-DIRECTED RESTRICTION ENZYME ECOKMRR"/>
    <property type="match status" value="1"/>
</dbReference>
<feature type="transmembrane region" description="Helical" evidence="1">
    <location>
        <begin position="6"/>
        <end position="30"/>
    </location>
</feature>
<dbReference type="STRING" id="1121305.CLCOL_09540"/>
<dbReference type="PATRIC" id="fig|1121305.3.peg.967"/>
<organism evidence="3 4">
    <name type="scientific">Clostridium colicanis DSM 13634</name>
    <dbReference type="NCBI Taxonomy" id="1121305"/>
    <lineage>
        <taxon>Bacteria</taxon>
        <taxon>Bacillati</taxon>
        <taxon>Bacillota</taxon>
        <taxon>Clostridia</taxon>
        <taxon>Eubacteriales</taxon>
        <taxon>Clostridiaceae</taxon>
        <taxon>Clostridium</taxon>
    </lineage>
</organism>
<evidence type="ECO:0000313" key="4">
    <source>
        <dbReference type="Proteomes" id="UP000075374"/>
    </source>
</evidence>
<dbReference type="Gene3D" id="3.40.1350.10">
    <property type="match status" value="1"/>
</dbReference>
<gene>
    <name evidence="3" type="ORF">CLCOL_09540</name>
</gene>
<keyword evidence="3" id="KW-0255">Endonuclease</keyword>
<proteinExistence type="predicted"/>
<dbReference type="GO" id="GO:0015666">
    <property type="term" value="F:restriction endodeoxyribonuclease activity"/>
    <property type="evidence" value="ECO:0007669"/>
    <property type="project" value="TreeGrafter"/>
</dbReference>
<keyword evidence="4" id="KW-1185">Reference proteome</keyword>
<dbReference type="InterPro" id="IPR011856">
    <property type="entry name" value="tRNA_endonuc-like_dom_sf"/>
</dbReference>
<protein>
    <submittedName>
        <fullName evidence="3">Restriction endonuclease</fullName>
    </submittedName>
</protein>
<dbReference type="EMBL" id="LTBB01000004">
    <property type="protein sequence ID" value="KYH29221.1"/>
    <property type="molecule type" value="Genomic_DNA"/>
</dbReference>
<sequence length="190" mass="21696">MIYNYITSLLMLLANFISFLLLIPISILIIKTIYRLINLVKTYKKENLHIEMLKEGMLTIDDLKDLSPKEFEHWCALFLKKQGFTDVIISPYDPDGGKDIVCKRGTETYYVECKRYSKSNFVDVEVARKLVGAMEIDEIKNGIIITTGLLTEKAIDYIYSLPNPYSITIYDGASLVKEYNNLVSSSLVNA</sequence>
<dbReference type="GO" id="GO:0009307">
    <property type="term" value="P:DNA restriction-modification system"/>
    <property type="evidence" value="ECO:0007669"/>
    <property type="project" value="InterPro"/>
</dbReference>
<feature type="domain" description="Restriction endonuclease type IV Mrr" evidence="2">
    <location>
        <begin position="64"/>
        <end position="177"/>
    </location>
</feature>
<evidence type="ECO:0000313" key="3">
    <source>
        <dbReference type="EMBL" id="KYH29221.1"/>
    </source>
</evidence>
<dbReference type="PANTHER" id="PTHR30015">
    <property type="entry name" value="MRR RESTRICTION SYSTEM PROTEIN"/>
    <property type="match status" value="1"/>
</dbReference>
<keyword evidence="3" id="KW-0540">Nuclease</keyword>
<dbReference type="InterPro" id="IPR052906">
    <property type="entry name" value="Type_IV_Methyl-Rstrct_Enzyme"/>
</dbReference>